<evidence type="ECO:0000256" key="2">
    <source>
        <dbReference type="ARBA" id="ARBA00006991"/>
    </source>
</evidence>
<sequence>MLARTSLSLSDSERLKPEGFVTRATSSFQLAEELLLKFTKLSTEEEMYKNQKMLYDGAAILKRSLQFSAGKSASDGVPDHKMEEFLKLLDFLEEDYININNPVVPSAEDETCIFQNLLYEDEGEGEDLTCFSESKPNDPVDSEENNGHDNCRENSESVSTQPVNTSKMVHVCDQCGKSFSKSRRLKFHQRIHTGERPYSCDQCGKSFTQKRHLTGHQLIHTGERPYRCDQCEKTFTHNADLTVHQRTHTGERPYSCDQCEKHFTKKVNLTVHQRTHTGEKPYSCNQCGKKFAQKSNLKVHQHIHTELKSYSCDKCGKSFTKKVNLTVHQRIHTGVKPHKCDQCGKRFAQKGNLKNHQHSHTMEKSFTCHQCGKCYIHMRSLIQHKKSHQHEIYSPQNQSSISRNQINDDCMSRADERKSDEPSHSEVDRQQIGRQLFLIWLPKLERRLIASTLERGHTAVASVGTVLLRKDISYSIGITAQKRGHVKSFSSKNKHKCSLLNVTRSKSESEVMKNLYGNLK</sequence>
<evidence type="ECO:0000256" key="4">
    <source>
        <dbReference type="ARBA" id="ARBA00022737"/>
    </source>
</evidence>
<feature type="domain" description="C2H2-type" evidence="13">
    <location>
        <begin position="366"/>
        <end position="393"/>
    </location>
</feature>
<comment type="similarity">
    <text evidence="2">Belongs to the krueppel C2H2-type zinc-finger protein family.</text>
</comment>
<evidence type="ECO:0000256" key="9">
    <source>
        <dbReference type="ARBA" id="ARBA00023163"/>
    </source>
</evidence>
<feature type="region of interest" description="Disordered" evidence="12">
    <location>
        <begin position="128"/>
        <end position="163"/>
    </location>
</feature>
<dbReference type="Gene3D" id="3.30.160.60">
    <property type="entry name" value="Classic Zinc Finger"/>
    <property type="match status" value="8"/>
</dbReference>
<dbReference type="InterPro" id="IPR050717">
    <property type="entry name" value="C2H2-ZF_Transcription_Reg"/>
</dbReference>
<dbReference type="Proteomes" id="UP000250572">
    <property type="component" value="Unassembled WGS sequence"/>
</dbReference>
<dbReference type="PROSITE" id="PS50157">
    <property type="entry name" value="ZINC_FINGER_C2H2_2"/>
    <property type="match status" value="8"/>
</dbReference>
<feature type="domain" description="C2H2-type" evidence="13">
    <location>
        <begin position="310"/>
        <end position="337"/>
    </location>
</feature>
<keyword evidence="5 11" id="KW-0863">Zinc-finger</keyword>
<evidence type="ECO:0000313" key="14">
    <source>
        <dbReference type="EMBL" id="PWA24290.1"/>
    </source>
</evidence>
<evidence type="ECO:0000256" key="12">
    <source>
        <dbReference type="SAM" id="MobiDB-lite"/>
    </source>
</evidence>
<accession>A0A315VM64</accession>
<dbReference type="SUPFAM" id="SSF57667">
    <property type="entry name" value="beta-beta-alpha zinc fingers"/>
    <property type="match status" value="5"/>
</dbReference>
<keyword evidence="4" id="KW-0677">Repeat</keyword>
<dbReference type="FunFam" id="3.30.160.60:FF:000290">
    <property type="entry name" value="Zinc finger protein 697 isoform X1"/>
    <property type="match status" value="1"/>
</dbReference>
<evidence type="ECO:0000256" key="10">
    <source>
        <dbReference type="ARBA" id="ARBA00023242"/>
    </source>
</evidence>
<keyword evidence="6" id="KW-0862">Zinc</keyword>
<dbReference type="InterPro" id="IPR013087">
    <property type="entry name" value="Znf_C2H2_type"/>
</dbReference>
<keyword evidence="3" id="KW-0479">Metal-binding</keyword>
<dbReference type="SMART" id="SM00355">
    <property type="entry name" value="ZnF_C2H2"/>
    <property type="match status" value="8"/>
</dbReference>
<feature type="domain" description="C2H2-type" evidence="13">
    <location>
        <begin position="226"/>
        <end position="253"/>
    </location>
</feature>
<dbReference type="AlphaFoldDB" id="A0A315VM64"/>
<evidence type="ECO:0000256" key="8">
    <source>
        <dbReference type="ARBA" id="ARBA00023125"/>
    </source>
</evidence>
<keyword evidence="7" id="KW-0805">Transcription regulation</keyword>
<gene>
    <name evidence="14" type="ORF">CCH79_00020254</name>
</gene>
<dbReference type="GO" id="GO:0008270">
    <property type="term" value="F:zinc ion binding"/>
    <property type="evidence" value="ECO:0007669"/>
    <property type="project" value="UniProtKB-KW"/>
</dbReference>
<dbReference type="PANTHER" id="PTHR14196:SF12">
    <property type="entry name" value="ZINC FINGER PROTEIN 208-LIKE"/>
    <property type="match status" value="1"/>
</dbReference>
<feature type="domain" description="C2H2-type" evidence="13">
    <location>
        <begin position="170"/>
        <end position="197"/>
    </location>
</feature>
<keyword evidence="8" id="KW-0238">DNA-binding</keyword>
<dbReference type="FunFam" id="3.30.160.60:FF:000446">
    <property type="entry name" value="Zinc finger protein"/>
    <property type="match status" value="1"/>
</dbReference>
<dbReference type="GO" id="GO:0000977">
    <property type="term" value="F:RNA polymerase II transcription regulatory region sequence-specific DNA binding"/>
    <property type="evidence" value="ECO:0007669"/>
    <property type="project" value="TreeGrafter"/>
</dbReference>
<keyword evidence="10" id="KW-0539">Nucleus</keyword>
<reference evidence="14 15" key="1">
    <citation type="journal article" date="2018" name="G3 (Bethesda)">
        <title>A High-Quality Reference Genome for the Invasive Mosquitofish Gambusia affinis Using a Chicago Library.</title>
        <authorList>
            <person name="Hoffberg S.L."/>
            <person name="Troendle N.J."/>
            <person name="Glenn T.C."/>
            <person name="Mahmud O."/>
            <person name="Louha S."/>
            <person name="Chalopin D."/>
            <person name="Bennetzen J.L."/>
            <person name="Mauricio R."/>
        </authorList>
    </citation>
    <scope>NUCLEOTIDE SEQUENCE [LARGE SCALE GENOMIC DNA]</scope>
    <source>
        <strain evidence="14">NE01/NJP1002.9</strain>
        <tissue evidence="14">Muscle</tissue>
    </source>
</reference>
<evidence type="ECO:0000313" key="15">
    <source>
        <dbReference type="Proteomes" id="UP000250572"/>
    </source>
</evidence>
<evidence type="ECO:0000256" key="1">
    <source>
        <dbReference type="ARBA" id="ARBA00004123"/>
    </source>
</evidence>
<dbReference type="GO" id="GO:0000981">
    <property type="term" value="F:DNA-binding transcription factor activity, RNA polymerase II-specific"/>
    <property type="evidence" value="ECO:0007669"/>
    <property type="project" value="TreeGrafter"/>
</dbReference>
<proteinExistence type="inferred from homology"/>
<dbReference type="PANTHER" id="PTHR14196">
    <property type="entry name" value="ODD-SKIPPED - RELATED"/>
    <property type="match status" value="1"/>
</dbReference>
<dbReference type="FunFam" id="3.30.160.60:FF:001155">
    <property type="entry name" value="Zinc finger 30C"/>
    <property type="match status" value="1"/>
</dbReference>
<protein>
    <recommendedName>
        <fullName evidence="13">C2H2-type domain-containing protein</fullName>
    </recommendedName>
</protein>
<keyword evidence="15" id="KW-1185">Reference proteome</keyword>
<keyword evidence="9" id="KW-0804">Transcription</keyword>
<dbReference type="Pfam" id="PF13912">
    <property type="entry name" value="zf-C2H2_6"/>
    <property type="match status" value="1"/>
</dbReference>
<dbReference type="InterPro" id="IPR036236">
    <property type="entry name" value="Znf_C2H2_sf"/>
</dbReference>
<feature type="domain" description="C2H2-type" evidence="13">
    <location>
        <begin position="282"/>
        <end position="309"/>
    </location>
</feature>
<feature type="compositionally biased region" description="Basic and acidic residues" evidence="12">
    <location>
        <begin position="145"/>
        <end position="155"/>
    </location>
</feature>
<dbReference type="FunFam" id="3.30.160.60:FF:002343">
    <property type="entry name" value="Zinc finger protein 33A"/>
    <property type="match status" value="2"/>
</dbReference>
<feature type="domain" description="C2H2-type" evidence="13">
    <location>
        <begin position="198"/>
        <end position="225"/>
    </location>
</feature>
<evidence type="ECO:0000256" key="3">
    <source>
        <dbReference type="ARBA" id="ARBA00022723"/>
    </source>
</evidence>
<dbReference type="GO" id="GO:0005634">
    <property type="term" value="C:nucleus"/>
    <property type="evidence" value="ECO:0007669"/>
    <property type="project" value="UniProtKB-SubCell"/>
</dbReference>
<name>A0A315VM64_GAMAF</name>
<dbReference type="PROSITE" id="PS00028">
    <property type="entry name" value="ZINC_FINGER_C2H2_1"/>
    <property type="match status" value="8"/>
</dbReference>
<dbReference type="EMBL" id="NHOQ01001450">
    <property type="protein sequence ID" value="PWA24290.1"/>
    <property type="molecule type" value="Genomic_DNA"/>
</dbReference>
<dbReference type="FunFam" id="3.30.160.60:FF:000551">
    <property type="entry name" value="zinc finger protein 197 isoform X1"/>
    <property type="match status" value="1"/>
</dbReference>
<evidence type="ECO:0000256" key="6">
    <source>
        <dbReference type="ARBA" id="ARBA00022833"/>
    </source>
</evidence>
<evidence type="ECO:0000256" key="7">
    <source>
        <dbReference type="ARBA" id="ARBA00023015"/>
    </source>
</evidence>
<evidence type="ECO:0000259" key="13">
    <source>
        <dbReference type="PROSITE" id="PS50157"/>
    </source>
</evidence>
<comment type="caution">
    <text evidence="14">The sequence shown here is derived from an EMBL/GenBank/DDBJ whole genome shotgun (WGS) entry which is preliminary data.</text>
</comment>
<evidence type="ECO:0000256" key="5">
    <source>
        <dbReference type="ARBA" id="ARBA00022771"/>
    </source>
</evidence>
<dbReference type="FunFam" id="3.30.160.60:FF:000512">
    <property type="entry name" value="zinc finger protein 197 isoform X1"/>
    <property type="match status" value="1"/>
</dbReference>
<evidence type="ECO:0000256" key="11">
    <source>
        <dbReference type="PROSITE-ProRule" id="PRU00042"/>
    </source>
</evidence>
<comment type="subcellular location">
    <subcellularLocation>
        <location evidence="1">Nucleus</location>
    </subcellularLocation>
</comment>
<organism evidence="14 15">
    <name type="scientific">Gambusia affinis</name>
    <name type="common">Western mosquitofish</name>
    <name type="synonym">Heterandria affinis</name>
    <dbReference type="NCBI Taxonomy" id="33528"/>
    <lineage>
        <taxon>Eukaryota</taxon>
        <taxon>Metazoa</taxon>
        <taxon>Chordata</taxon>
        <taxon>Craniata</taxon>
        <taxon>Vertebrata</taxon>
        <taxon>Euteleostomi</taxon>
        <taxon>Actinopterygii</taxon>
        <taxon>Neopterygii</taxon>
        <taxon>Teleostei</taxon>
        <taxon>Neoteleostei</taxon>
        <taxon>Acanthomorphata</taxon>
        <taxon>Ovalentaria</taxon>
        <taxon>Atherinomorphae</taxon>
        <taxon>Cyprinodontiformes</taxon>
        <taxon>Poeciliidae</taxon>
        <taxon>Poeciliinae</taxon>
        <taxon>Gambusia</taxon>
    </lineage>
</organism>
<feature type="domain" description="C2H2-type" evidence="13">
    <location>
        <begin position="338"/>
        <end position="365"/>
    </location>
</feature>
<dbReference type="Pfam" id="PF00096">
    <property type="entry name" value="zf-C2H2"/>
    <property type="match status" value="6"/>
</dbReference>
<feature type="domain" description="C2H2-type" evidence="13">
    <location>
        <begin position="254"/>
        <end position="281"/>
    </location>
</feature>